<feature type="chain" id="PRO_5014885259" evidence="2">
    <location>
        <begin position="34"/>
        <end position="302"/>
    </location>
</feature>
<feature type="signal peptide" evidence="2">
    <location>
        <begin position="1"/>
        <end position="33"/>
    </location>
</feature>
<reference evidence="3 4" key="1">
    <citation type="submission" date="2017-12" db="EMBL/GenBank/DDBJ databases">
        <title>Genome sequence of the active heterotrophic nitrifier-denitrifier, Cupriavidus pauculus UM1.</title>
        <authorList>
            <person name="Putonti C."/>
            <person name="Castignetti D."/>
        </authorList>
    </citation>
    <scope>NUCLEOTIDE SEQUENCE [LARGE SCALE GENOMIC DNA]</scope>
    <source>
        <strain evidence="3 4">UM1</strain>
    </source>
</reference>
<comment type="caution">
    <text evidence="3">The sequence shown here is derived from an EMBL/GenBank/DDBJ whole genome shotgun (WGS) entry which is preliminary data.</text>
</comment>
<sequence length="302" mass="32888">MTMRPGLFRMRLASPRSWGLATVFSLLAQVAFAQQHFDTAQDGMRAFGQAVLTDDQAALTQMLGTDFRTIVPPVGDAARETFVRAWNVSHTVRTTNGQAFIVVGDNGWTLPVPLVKRATGWQFDTHAGLQEMRVRRIGRNELAAIQTLLAIRDAQDDYAETAHDGEKLHVYASKLASSPGKQDGLYWPTGPNEPPSPLGEAFSDASGPNQSADGYNGYRFKLLTAQGKHAQSGAMNYVVDGKLFGGFAVIAWPVRYGDTGVMTFMVNHLGVVYERNLGPQTATQASGTQTFDPAPGWRRVSP</sequence>
<feature type="compositionally biased region" description="Polar residues" evidence="1">
    <location>
        <begin position="282"/>
        <end position="291"/>
    </location>
</feature>
<proteinExistence type="predicted"/>
<name>A0A2N5CCR0_9BURK</name>
<feature type="region of interest" description="Disordered" evidence="1">
    <location>
        <begin position="282"/>
        <end position="302"/>
    </location>
</feature>
<dbReference type="AlphaFoldDB" id="A0A2N5CCR0"/>
<organism evidence="3 4">
    <name type="scientific">Cupriavidus pauculus</name>
    <dbReference type="NCBI Taxonomy" id="82633"/>
    <lineage>
        <taxon>Bacteria</taxon>
        <taxon>Pseudomonadati</taxon>
        <taxon>Pseudomonadota</taxon>
        <taxon>Betaproteobacteria</taxon>
        <taxon>Burkholderiales</taxon>
        <taxon>Burkholderiaceae</taxon>
        <taxon>Cupriavidus</taxon>
    </lineage>
</organism>
<evidence type="ECO:0000313" key="3">
    <source>
        <dbReference type="EMBL" id="PLQ00030.1"/>
    </source>
</evidence>
<dbReference type="Pfam" id="PF11453">
    <property type="entry name" value="DUF2950"/>
    <property type="match status" value="1"/>
</dbReference>
<dbReference type="Proteomes" id="UP000234341">
    <property type="component" value="Unassembled WGS sequence"/>
</dbReference>
<gene>
    <name evidence="3" type="ORF">CYJ10_13480</name>
</gene>
<evidence type="ECO:0000313" key="4">
    <source>
        <dbReference type="Proteomes" id="UP000234341"/>
    </source>
</evidence>
<evidence type="ECO:0000256" key="1">
    <source>
        <dbReference type="SAM" id="MobiDB-lite"/>
    </source>
</evidence>
<dbReference type="EMBL" id="PJRP01000005">
    <property type="protein sequence ID" value="PLQ00030.1"/>
    <property type="molecule type" value="Genomic_DNA"/>
</dbReference>
<dbReference type="OrthoDB" id="108782at2"/>
<dbReference type="InterPro" id="IPR021556">
    <property type="entry name" value="DUF2950"/>
</dbReference>
<protein>
    <submittedName>
        <fullName evidence="3">DUF2950 domain-containing protein</fullName>
    </submittedName>
</protein>
<evidence type="ECO:0000256" key="2">
    <source>
        <dbReference type="SAM" id="SignalP"/>
    </source>
</evidence>
<accession>A0A2N5CCR0</accession>
<keyword evidence="2" id="KW-0732">Signal</keyword>
<feature type="region of interest" description="Disordered" evidence="1">
    <location>
        <begin position="186"/>
        <end position="207"/>
    </location>
</feature>